<evidence type="ECO:0000313" key="3">
    <source>
        <dbReference type="Proteomes" id="UP000318626"/>
    </source>
</evidence>
<sequence>MEDEETGWPLGAAGTLSLVPSPHRGEGTGEEYIPIQIQLHRRMQLHS</sequence>
<evidence type="ECO:0000313" key="2">
    <source>
        <dbReference type="EMBL" id="QDU75919.1"/>
    </source>
</evidence>
<organism evidence="2 3">
    <name type="scientific">Bremerella volcania</name>
    <dbReference type="NCBI Taxonomy" id="2527984"/>
    <lineage>
        <taxon>Bacteria</taxon>
        <taxon>Pseudomonadati</taxon>
        <taxon>Planctomycetota</taxon>
        <taxon>Planctomycetia</taxon>
        <taxon>Pirellulales</taxon>
        <taxon>Pirellulaceae</taxon>
        <taxon>Bremerella</taxon>
    </lineage>
</organism>
<keyword evidence="3" id="KW-1185">Reference proteome</keyword>
<name>A0A518C9M0_9BACT</name>
<reference evidence="3" key="1">
    <citation type="submission" date="2019-02" db="EMBL/GenBank/DDBJ databases">
        <title>Deep-cultivation of Planctomycetes and their phenomic and genomic characterization uncovers novel biology.</title>
        <authorList>
            <person name="Wiegand S."/>
            <person name="Jogler M."/>
            <person name="Boedeker C."/>
            <person name="Pinto D."/>
            <person name="Vollmers J."/>
            <person name="Rivas-Marin E."/>
            <person name="Kohn T."/>
            <person name="Peeters S.H."/>
            <person name="Heuer A."/>
            <person name="Rast P."/>
            <person name="Oberbeckmann S."/>
            <person name="Bunk B."/>
            <person name="Jeske O."/>
            <person name="Meyerdierks A."/>
            <person name="Storesund J.E."/>
            <person name="Kallscheuer N."/>
            <person name="Luecker S."/>
            <person name="Lage O.M."/>
            <person name="Pohl T."/>
            <person name="Merkel B.J."/>
            <person name="Hornburger P."/>
            <person name="Mueller R.-W."/>
            <person name="Bruemmer F."/>
            <person name="Labrenz M."/>
            <person name="Spormann A.M."/>
            <person name="Op den Camp H."/>
            <person name="Overmann J."/>
            <person name="Amann R."/>
            <person name="Jetten M.S.M."/>
            <person name="Mascher T."/>
            <person name="Medema M.H."/>
            <person name="Devos D.P."/>
            <person name="Kaster A.-K."/>
            <person name="Ovreas L."/>
            <person name="Rohde M."/>
            <person name="Galperin M.Y."/>
            <person name="Jogler C."/>
        </authorList>
    </citation>
    <scope>NUCLEOTIDE SEQUENCE [LARGE SCALE GENOMIC DNA]</scope>
    <source>
        <strain evidence="3">Pan97</strain>
    </source>
</reference>
<dbReference type="Proteomes" id="UP000318626">
    <property type="component" value="Chromosome"/>
</dbReference>
<dbReference type="EMBL" id="CP036289">
    <property type="protein sequence ID" value="QDU75919.1"/>
    <property type="molecule type" value="Genomic_DNA"/>
</dbReference>
<proteinExistence type="predicted"/>
<dbReference type="KEGG" id="bvo:Pan97_29630"/>
<gene>
    <name evidence="2" type="ORF">Pan97_29630</name>
</gene>
<protein>
    <submittedName>
        <fullName evidence="2">Uncharacterized protein</fullName>
    </submittedName>
</protein>
<dbReference type="AlphaFoldDB" id="A0A518C9M0"/>
<evidence type="ECO:0000256" key="1">
    <source>
        <dbReference type="SAM" id="MobiDB-lite"/>
    </source>
</evidence>
<accession>A0A518C9M0</accession>
<feature type="region of interest" description="Disordered" evidence="1">
    <location>
        <begin position="1"/>
        <end position="30"/>
    </location>
</feature>